<evidence type="ECO:0000313" key="3">
    <source>
        <dbReference type="Proteomes" id="UP000007305"/>
    </source>
</evidence>
<feature type="region of interest" description="Disordered" evidence="1">
    <location>
        <begin position="1"/>
        <end position="22"/>
    </location>
</feature>
<keyword evidence="3" id="KW-1185">Reference proteome</keyword>
<proteinExistence type="predicted"/>
<reference evidence="2" key="2">
    <citation type="submission" date="2019-07" db="EMBL/GenBank/DDBJ databases">
        <authorList>
            <person name="Seetharam A."/>
            <person name="Woodhouse M."/>
            <person name="Cannon E."/>
        </authorList>
    </citation>
    <scope>NUCLEOTIDE SEQUENCE [LARGE SCALE GENOMIC DNA]</scope>
    <source>
        <strain evidence="2">cv. B73</strain>
    </source>
</reference>
<protein>
    <submittedName>
        <fullName evidence="2">Uncharacterized protein</fullName>
    </submittedName>
</protein>
<dbReference type="AlphaFoldDB" id="A0A804LGM8"/>
<organism evidence="2 3">
    <name type="scientific">Zea mays</name>
    <name type="common">Maize</name>
    <dbReference type="NCBI Taxonomy" id="4577"/>
    <lineage>
        <taxon>Eukaryota</taxon>
        <taxon>Viridiplantae</taxon>
        <taxon>Streptophyta</taxon>
        <taxon>Embryophyta</taxon>
        <taxon>Tracheophyta</taxon>
        <taxon>Spermatophyta</taxon>
        <taxon>Magnoliopsida</taxon>
        <taxon>Liliopsida</taxon>
        <taxon>Poales</taxon>
        <taxon>Poaceae</taxon>
        <taxon>PACMAD clade</taxon>
        <taxon>Panicoideae</taxon>
        <taxon>Andropogonodae</taxon>
        <taxon>Andropogoneae</taxon>
        <taxon>Tripsacinae</taxon>
        <taxon>Zea</taxon>
    </lineage>
</organism>
<evidence type="ECO:0000313" key="2">
    <source>
        <dbReference type="EnsemblPlants" id="Zm00001eb009710_P001"/>
    </source>
</evidence>
<sequence>MKGGAGRRRSPPPSSASSSCFSSPSPPLYFFYTLHLLLTSVSSAASNCAPDAVSVSRMSANLTAVAEKQLPPSAVAGSTSTTLQHEVFGIAAMSWLWDKHKEYIKVWWRRRGAMRGYM</sequence>
<accession>A0A804LGM8</accession>
<dbReference type="Gramene" id="Zm00001eb009710_T001">
    <property type="protein sequence ID" value="Zm00001eb009710_P001"/>
    <property type="gene ID" value="Zm00001eb009710"/>
</dbReference>
<dbReference type="EnsemblPlants" id="Zm00001eb009710_T001">
    <property type="protein sequence ID" value="Zm00001eb009710_P001"/>
    <property type="gene ID" value="Zm00001eb009710"/>
</dbReference>
<feature type="compositionally biased region" description="Basic residues" evidence="1">
    <location>
        <begin position="1"/>
        <end position="10"/>
    </location>
</feature>
<evidence type="ECO:0000256" key="1">
    <source>
        <dbReference type="SAM" id="MobiDB-lite"/>
    </source>
</evidence>
<dbReference type="InParanoid" id="A0A804LGM8"/>
<reference evidence="2" key="3">
    <citation type="submission" date="2021-05" db="UniProtKB">
        <authorList>
            <consortium name="EnsemblPlants"/>
        </authorList>
    </citation>
    <scope>IDENTIFICATION</scope>
    <source>
        <strain evidence="2">cv. B73</strain>
    </source>
</reference>
<dbReference type="Proteomes" id="UP000007305">
    <property type="component" value="Chromosome 1"/>
</dbReference>
<name>A0A804LGM8_MAIZE</name>
<dbReference type="PROSITE" id="PS51257">
    <property type="entry name" value="PROKAR_LIPOPROTEIN"/>
    <property type="match status" value="1"/>
</dbReference>
<reference evidence="3" key="1">
    <citation type="submission" date="2015-12" db="EMBL/GenBank/DDBJ databases">
        <title>Update maize B73 reference genome by single molecule sequencing technologies.</title>
        <authorList>
            <consortium name="Maize Genome Sequencing Project"/>
            <person name="Ware D."/>
        </authorList>
    </citation>
    <scope>NUCLEOTIDE SEQUENCE [LARGE SCALE GENOMIC DNA]</scope>
    <source>
        <strain evidence="3">cv. B73</strain>
    </source>
</reference>